<evidence type="ECO:0000259" key="1">
    <source>
        <dbReference type="PROSITE" id="PS51160"/>
    </source>
</evidence>
<dbReference type="InterPro" id="IPR036046">
    <property type="entry name" value="Acylphosphatase-like_dom_sf"/>
</dbReference>
<dbReference type="InterPro" id="IPR020456">
    <property type="entry name" value="Acylphosphatase"/>
</dbReference>
<organism evidence="2">
    <name type="scientific">marine sediment metagenome</name>
    <dbReference type="NCBI Taxonomy" id="412755"/>
    <lineage>
        <taxon>unclassified sequences</taxon>
        <taxon>metagenomes</taxon>
        <taxon>ecological metagenomes</taxon>
    </lineage>
</organism>
<dbReference type="AlphaFoldDB" id="X1AD87"/>
<evidence type="ECO:0000313" key="2">
    <source>
        <dbReference type="EMBL" id="GAG79919.1"/>
    </source>
</evidence>
<feature type="domain" description="Acylphosphatase-like" evidence="1">
    <location>
        <begin position="1"/>
        <end position="78"/>
    </location>
</feature>
<dbReference type="InterPro" id="IPR001792">
    <property type="entry name" value="Acylphosphatase-like_dom"/>
</dbReference>
<dbReference type="PANTHER" id="PTHR47268">
    <property type="entry name" value="ACYLPHOSPHATASE"/>
    <property type="match status" value="1"/>
</dbReference>
<dbReference type="EMBL" id="BART01017623">
    <property type="protein sequence ID" value="GAG79919.1"/>
    <property type="molecule type" value="Genomic_DNA"/>
</dbReference>
<gene>
    <name evidence="2" type="ORF">S01H4_33478</name>
</gene>
<dbReference type="PANTHER" id="PTHR47268:SF4">
    <property type="entry name" value="ACYLPHOSPHATASE"/>
    <property type="match status" value="1"/>
</dbReference>
<comment type="caution">
    <text evidence="2">The sequence shown here is derived from an EMBL/GenBank/DDBJ whole genome shotgun (WGS) entry which is preliminary data.</text>
</comment>
<dbReference type="Gene3D" id="3.30.70.100">
    <property type="match status" value="1"/>
</dbReference>
<proteinExistence type="predicted"/>
<name>X1AD87_9ZZZZ</name>
<protein>
    <recommendedName>
        <fullName evidence="1">Acylphosphatase-like domain-containing protein</fullName>
    </recommendedName>
</protein>
<dbReference type="GO" id="GO:0003998">
    <property type="term" value="F:acylphosphatase activity"/>
    <property type="evidence" value="ECO:0007669"/>
    <property type="project" value="InterPro"/>
</dbReference>
<dbReference type="PROSITE" id="PS51160">
    <property type="entry name" value="ACYLPHOSPHATASE_3"/>
    <property type="match status" value="1"/>
</dbReference>
<feature type="non-terminal residue" evidence="2">
    <location>
        <position position="1"/>
    </location>
</feature>
<accession>X1AD87</accession>
<dbReference type="SUPFAM" id="SSF54975">
    <property type="entry name" value="Acylphosphatase/BLUF domain-like"/>
    <property type="match status" value="1"/>
</dbReference>
<sequence>SRCLFRTHTQDVARGLGITGWVRNLHDSRVEIVAEGEKKQIEQLIQWCHKGPPGASVDGVEIDWQDATGEFRNFEMIRYRF</sequence>
<dbReference type="Pfam" id="PF00708">
    <property type="entry name" value="Acylphosphatase"/>
    <property type="match status" value="1"/>
</dbReference>
<reference evidence="2" key="1">
    <citation type="journal article" date="2014" name="Front. Microbiol.">
        <title>High frequency of phylogenetically diverse reductive dehalogenase-homologous genes in deep subseafloor sedimentary metagenomes.</title>
        <authorList>
            <person name="Kawai M."/>
            <person name="Futagami T."/>
            <person name="Toyoda A."/>
            <person name="Takaki Y."/>
            <person name="Nishi S."/>
            <person name="Hori S."/>
            <person name="Arai W."/>
            <person name="Tsubouchi T."/>
            <person name="Morono Y."/>
            <person name="Uchiyama I."/>
            <person name="Ito T."/>
            <person name="Fujiyama A."/>
            <person name="Inagaki F."/>
            <person name="Takami H."/>
        </authorList>
    </citation>
    <scope>NUCLEOTIDE SEQUENCE</scope>
    <source>
        <strain evidence="2">Expedition CK06-06</strain>
    </source>
</reference>